<name>D7G9C8_ECTSI</name>
<reference evidence="1 2" key="1">
    <citation type="journal article" date="2010" name="Nature">
        <title>The Ectocarpus genome and the independent evolution of multicellularity in brown algae.</title>
        <authorList>
            <person name="Cock J.M."/>
            <person name="Sterck L."/>
            <person name="Rouze P."/>
            <person name="Scornet D."/>
            <person name="Allen A.E."/>
            <person name="Amoutzias G."/>
            <person name="Anthouard V."/>
            <person name="Artiguenave F."/>
            <person name="Aury J.M."/>
            <person name="Badger J.H."/>
            <person name="Beszteri B."/>
            <person name="Billiau K."/>
            <person name="Bonnet E."/>
            <person name="Bothwell J.H."/>
            <person name="Bowler C."/>
            <person name="Boyen C."/>
            <person name="Brownlee C."/>
            <person name="Carrano C.J."/>
            <person name="Charrier B."/>
            <person name="Cho G.Y."/>
            <person name="Coelho S.M."/>
            <person name="Collen J."/>
            <person name="Corre E."/>
            <person name="Da Silva C."/>
            <person name="Delage L."/>
            <person name="Delaroque N."/>
            <person name="Dittami S.M."/>
            <person name="Doulbeau S."/>
            <person name="Elias M."/>
            <person name="Farnham G."/>
            <person name="Gachon C.M."/>
            <person name="Gschloessl B."/>
            <person name="Heesch S."/>
            <person name="Jabbari K."/>
            <person name="Jubin C."/>
            <person name="Kawai H."/>
            <person name="Kimura K."/>
            <person name="Kloareg B."/>
            <person name="Kupper F.C."/>
            <person name="Lang D."/>
            <person name="Le Bail A."/>
            <person name="Leblanc C."/>
            <person name="Lerouge P."/>
            <person name="Lohr M."/>
            <person name="Lopez P.J."/>
            <person name="Martens C."/>
            <person name="Maumus F."/>
            <person name="Michel G."/>
            <person name="Miranda-Saavedra D."/>
            <person name="Morales J."/>
            <person name="Moreau H."/>
            <person name="Motomura T."/>
            <person name="Nagasato C."/>
            <person name="Napoli C.A."/>
            <person name="Nelson D.R."/>
            <person name="Nyvall-Collen P."/>
            <person name="Peters A.F."/>
            <person name="Pommier C."/>
            <person name="Potin P."/>
            <person name="Poulain J."/>
            <person name="Quesneville H."/>
            <person name="Read B."/>
            <person name="Rensing S.A."/>
            <person name="Ritter A."/>
            <person name="Rousvoal S."/>
            <person name="Samanta M."/>
            <person name="Samson G."/>
            <person name="Schroeder D.C."/>
            <person name="Segurens B."/>
            <person name="Strittmatter M."/>
            <person name="Tonon T."/>
            <person name="Tregear J.W."/>
            <person name="Valentin K."/>
            <person name="von Dassow P."/>
            <person name="Yamagishi T."/>
            <person name="Van de Peer Y."/>
            <person name="Wincker P."/>
        </authorList>
    </citation>
    <scope>NUCLEOTIDE SEQUENCE [LARGE SCALE GENOMIC DNA]</scope>
    <source>
        <strain evidence="2">Ec32 / CCAP1310/4</strain>
    </source>
</reference>
<gene>
    <name evidence="1" type="ORF">Esi_0097_0078</name>
</gene>
<keyword evidence="2" id="KW-1185">Reference proteome</keyword>
<dbReference type="EMBL" id="FN649212">
    <property type="protein sequence ID" value="CBJ28271.1"/>
    <property type="molecule type" value="Genomic_DNA"/>
</dbReference>
<protein>
    <submittedName>
        <fullName evidence="1">Uncharacterized protein</fullName>
    </submittedName>
</protein>
<sequence>MDDKCLGRSGKLKCCTEVFPHVCRNPDPGAPAARACGDPHMTGFLGQKFDFTGEDGGYYAVISDFPNLHMNMVSDSATGILGETPPRPRTPMART</sequence>
<dbReference type="OrthoDB" id="2014699at2759"/>
<evidence type="ECO:0000313" key="1">
    <source>
        <dbReference type="EMBL" id="CBJ28271.1"/>
    </source>
</evidence>
<dbReference type="EMBL" id="FN649734">
    <property type="protein sequence ID" value="CBJ28271.1"/>
    <property type="molecule type" value="Genomic_DNA"/>
</dbReference>
<accession>D7G9C8</accession>
<organism evidence="1 2">
    <name type="scientific">Ectocarpus siliculosus</name>
    <name type="common">Brown alga</name>
    <name type="synonym">Conferva siliculosa</name>
    <dbReference type="NCBI Taxonomy" id="2880"/>
    <lineage>
        <taxon>Eukaryota</taxon>
        <taxon>Sar</taxon>
        <taxon>Stramenopiles</taxon>
        <taxon>Ochrophyta</taxon>
        <taxon>PX clade</taxon>
        <taxon>Phaeophyceae</taxon>
        <taxon>Ectocarpales</taxon>
        <taxon>Ectocarpaceae</taxon>
        <taxon>Ectocarpus</taxon>
    </lineage>
</organism>
<evidence type="ECO:0000313" key="2">
    <source>
        <dbReference type="Proteomes" id="UP000002630"/>
    </source>
</evidence>
<dbReference type="AlphaFoldDB" id="D7G9C8"/>
<dbReference type="Proteomes" id="UP000002630">
    <property type="component" value="Linkage Group LG09"/>
</dbReference>
<proteinExistence type="predicted"/>
<dbReference type="InParanoid" id="D7G9C8"/>